<keyword evidence="3" id="KW-1015">Disulfide bond</keyword>
<comment type="subcellular location">
    <subcellularLocation>
        <location evidence="1">Cell envelope</location>
    </subcellularLocation>
</comment>
<proteinExistence type="predicted"/>
<dbReference type="EMBL" id="AP017372">
    <property type="protein sequence ID" value="BAU58599.1"/>
    <property type="molecule type" value="Genomic_DNA"/>
</dbReference>
<evidence type="ECO:0000313" key="7">
    <source>
        <dbReference type="EMBL" id="BAU58599.1"/>
    </source>
</evidence>
<dbReference type="InterPro" id="IPR050553">
    <property type="entry name" value="Thioredoxin_ResA/DsbE_sf"/>
</dbReference>
<evidence type="ECO:0000256" key="5">
    <source>
        <dbReference type="SAM" id="Phobius"/>
    </source>
</evidence>
<organism evidence="7 8">
    <name type="scientific">Halorhodospira halochloris</name>
    <name type="common">Ectothiorhodospira halochloris</name>
    <dbReference type="NCBI Taxonomy" id="1052"/>
    <lineage>
        <taxon>Bacteria</taxon>
        <taxon>Pseudomonadati</taxon>
        <taxon>Pseudomonadota</taxon>
        <taxon>Gammaproteobacteria</taxon>
        <taxon>Chromatiales</taxon>
        <taxon>Ectothiorhodospiraceae</taxon>
        <taxon>Halorhodospira</taxon>
    </lineage>
</organism>
<keyword evidence="5" id="KW-0472">Membrane</keyword>
<dbReference type="CDD" id="cd02966">
    <property type="entry name" value="TlpA_like_family"/>
    <property type="match status" value="1"/>
</dbReference>
<feature type="transmembrane region" description="Helical" evidence="5">
    <location>
        <begin position="88"/>
        <end position="103"/>
    </location>
</feature>
<evidence type="ECO:0000256" key="1">
    <source>
        <dbReference type="ARBA" id="ARBA00004196"/>
    </source>
</evidence>
<sequence>MTGLQQSIAIGPAAFTIGTLLIVFAYFVALITGYFAGLRHQVRVSDTLFMLVIVSLVTARAVFVVRYWGSYDGFLAMLDIRDGGFDPAGGLIGGLTYTVWAYWSKIQIRKPLTTALVAGGLAWGITAGPLLMIEQQSRPLPQVTVSNKDGEQTGLTEFAAQHEQPMVINLWATWCPHCIREMPMFADAQEEMSDITFMFVNQGEDPSQVRNFISERDLEIDNIFFDPHNNLSNATGSHALPTTLFYDENGQLIDSRTGGISRARLESGLERLR</sequence>
<keyword evidence="2" id="KW-0201">Cytochrome c-type biogenesis</keyword>
<feature type="transmembrane region" description="Helical" evidence="5">
    <location>
        <begin position="48"/>
        <end position="68"/>
    </location>
</feature>
<evidence type="ECO:0000256" key="3">
    <source>
        <dbReference type="ARBA" id="ARBA00023157"/>
    </source>
</evidence>
<evidence type="ECO:0000259" key="6">
    <source>
        <dbReference type="PROSITE" id="PS51352"/>
    </source>
</evidence>
<protein>
    <submittedName>
        <fullName evidence="7">Thioredoxin</fullName>
    </submittedName>
</protein>
<dbReference type="Pfam" id="PF01790">
    <property type="entry name" value="LGT"/>
    <property type="match status" value="1"/>
</dbReference>
<keyword evidence="8" id="KW-1185">Reference proteome</keyword>
<dbReference type="InterPro" id="IPR000866">
    <property type="entry name" value="AhpC/TSA"/>
</dbReference>
<feature type="transmembrane region" description="Helical" evidence="5">
    <location>
        <begin position="12"/>
        <end position="36"/>
    </location>
</feature>
<reference evidence="7" key="1">
    <citation type="submission" date="2016-02" db="EMBL/GenBank/DDBJ databases">
        <title>Halorhodospira halochloris DSM-1059 complete genome, version 2.</title>
        <authorList>
            <person name="Tsukatani Y."/>
        </authorList>
    </citation>
    <scope>NUCLEOTIDE SEQUENCE</scope>
    <source>
        <strain evidence="7">DSM 1059</strain>
    </source>
</reference>
<dbReference type="PROSITE" id="PS51352">
    <property type="entry name" value="THIOREDOXIN_2"/>
    <property type="match status" value="1"/>
</dbReference>
<dbReference type="SUPFAM" id="SSF52833">
    <property type="entry name" value="Thioredoxin-like"/>
    <property type="match status" value="1"/>
</dbReference>
<feature type="transmembrane region" description="Helical" evidence="5">
    <location>
        <begin position="115"/>
        <end position="133"/>
    </location>
</feature>
<dbReference type="PANTHER" id="PTHR42852:SF6">
    <property type="entry name" value="THIOL:DISULFIDE INTERCHANGE PROTEIN DSBE"/>
    <property type="match status" value="1"/>
</dbReference>
<dbReference type="InterPro" id="IPR036249">
    <property type="entry name" value="Thioredoxin-like_sf"/>
</dbReference>
<dbReference type="Gene3D" id="3.40.30.10">
    <property type="entry name" value="Glutaredoxin"/>
    <property type="match status" value="1"/>
</dbReference>
<gene>
    <name evidence="7" type="ORF">HH1059_19100</name>
</gene>
<evidence type="ECO:0000313" key="8">
    <source>
        <dbReference type="Proteomes" id="UP000218890"/>
    </source>
</evidence>
<feature type="domain" description="Thioredoxin" evidence="6">
    <location>
        <begin position="134"/>
        <end position="273"/>
    </location>
</feature>
<dbReference type="GO" id="GO:0016209">
    <property type="term" value="F:antioxidant activity"/>
    <property type="evidence" value="ECO:0007669"/>
    <property type="project" value="InterPro"/>
</dbReference>
<keyword evidence="5" id="KW-1133">Transmembrane helix</keyword>
<dbReference type="PANTHER" id="PTHR42852">
    <property type="entry name" value="THIOL:DISULFIDE INTERCHANGE PROTEIN DSBE"/>
    <property type="match status" value="1"/>
</dbReference>
<dbReference type="Proteomes" id="UP000218890">
    <property type="component" value="Chromosome"/>
</dbReference>
<evidence type="ECO:0000256" key="4">
    <source>
        <dbReference type="ARBA" id="ARBA00023284"/>
    </source>
</evidence>
<dbReference type="GO" id="GO:0008961">
    <property type="term" value="F:phosphatidylglycerol-prolipoprotein diacylglyceryl transferase activity"/>
    <property type="evidence" value="ECO:0007669"/>
    <property type="project" value="InterPro"/>
</dbReference>
<dbReference type="GO" id="GO:0016491">
    <property type="term" value="F:oxidoreductase activity"/>
    <property type="evidence" value="ECO:0007669"/>
    <property type="project" value="InterPro"/>
</dbReference>
<dbReference type="GO" id="GO:0042158">
    <property type="term" value="P:lipoprotein biosynthetic process"/>
    <property type="evidence" value="ECO:0007669"/>
    <property type="project" value="InterPro"/>
</dbReference>
<name>A0A0X8XCV4_HALHR</name>
<dbReference type="GO" id="GO:0017004">
    <property type="term" value="P:cytochrome complex assembly"/>
    <property type="evidence" value="ECO:0007669"/>
    <property type="project" value="UniProtKB-KW"/>
</dbReference>
<dbReference type="RefSeq" id="WP_096409940.1">
    <property type="nucleotide sequence ID" value="NZ_AP017372.2"/>
</dbReference>
<dbReference type="InterPro" id="IPR001640">
    <property type="entry name" value="Lgt"/>
</dbReference>
<evidence type="ECO:0000256" key="2">
    <source>
        <dbReference type="ARBA" id="ARBA00022748"/>
    </source>
</evidence>
<dbReference type="GO" id="GO:0030313">
    <property type="term" value="C:cell envelope"/>
    <property type="evidence" value="ECO:0007669"/>
    <property type="project" value="UniProtKB-SubCell"/>
</dbReference>
<dbReference type="KEGG" id="hhk:HH1059_19100"/>
<keyword evidence="4" id="KW-0676">Redox-active center</keyword>
<dbReference type="AlphaFoldDB" id="A0A0X8XCV4"/>
<dbReference type="Pfam" id="PF00578">
    <property type="entry name" value="AhpC-TSA"/>
    <property type="match status" value="1"/>
</dbReference>
<dbReference type="GO" id="GO:0005886">
    <property type="term" value="C:plasma membrane"/>
    <property type="evidence" value="ECO:0007669"/>
    <property type="project" value="InterPro"/>
</dbReference>
<dbReference type="OrthoDB" id="9788279at2"/>
<keyword evidence="5" id="KW-0812">Transmembrane</keyword>
<dbReference type="InterPro" id="IPR013766">
    <property type="entry name" value="Thioredoxin_domain"/>
</dbReference>
<accession>A0A0X8XCV4</accession>